<geneLocation type="plasmid" evidence="1">
    <name>pBS72</name>
</geneLocation>
<protein>
    <submittedName>
        <fullName evidence="1">Uncharacterized protein</fullName>
    </submittedName>
</protein>
<proteinExistence type="predicted"/>
<reference evidence="1" key="3">
    <citation type="journal article" date="2004" name="Mol. Biol. (Mosk.)">
        <title>The replication system of plasmids from Bacillus subtilis environmental isolates.</title>
        <authorList>
            <person name="Lagodich A.V."/>
            <person name="Shtaniuk Iu.V."/>
            <person name="Prozorov A.A."/>
            <person name="Titok M.A."/>
        </authorList>
    </citation>
    <scope>NUCLEOTIDE SEQUENCE</scope>
    <source>
        <strain evidence="1">72</strain>
        <plasmid evidence="1">pBS72</plasmid>
    </source>
</reference>
<organism evidence="1">
    <name type="scientific">Bacillus subtilis</name>
    <dbReference type="NCBI Taxonomy" id="1423"/>
    <lineage>
        <taxon>Bacteria</taxon>
        <taxon>Bacillati</taxon>
        <taxon>Bacillota</taxon>
        <taxon>Bacilli</taxon>
        <taxon>Bacillales</taxon>
        <taxon>Bacillaceae</taxon>
        <taxon>Bacillus</taxon>
    </lineage>
</organism>
<keyword evidence="1" id="KW-0614">Plasmid</keyword>
<reference evidence="1" key="5">
    <citation type="submission" date="2016-08" db="EMBL/GenBank/DDBJ databases">
        <authorList>
            <person name="Satsunkevich N.E."/>
            <person name="Valentovich L.N."/>
            <person name="Kolomiets E.I."/>
            <person name="Titok M.A."/>
        </authorList>
    </citation>
    <scope>NUCLEOTIDE SEQUENCE</scope>
    <source>
        <strain evidence="1">72</strain>
        <plasmid evidence="1">pBS72</plasmid>
    </source>
</reference>
<sequence length="78" mass="9439">MHVPDNIKKAIISSSYHYRYAIENRNEIRNWLDANEINNDFMKEYLIECIQNGSDNWRDFLDHLETHTKDQMYDGTED</sequence>
<reference evidence="1" key="1">
    <citation type="journal article" date="2002" name="Mikrobiologiia">
        <title>Soil strain of Bacillus subtilis harboring a large plasmid that mediates high-frequency conjugal mobilization.</title>
        <authorList>
            <person name="Lotareva O.V."/>
            <person name="Poluektova E.U."/>
            <person name="Titok M.A."/>
            <person name="Prozorov A.A."/>
        </authorList>
    </citation>
    <scope>NUCLEOTIDE SEQUENCE</scope>
    <source>
        <strain evidence="1">72</strain>
        <plasmid evidence="1">pBS72</plasmid>
    </source>
</reference>
<dbReference type="RefSeq" id="WP_172688816.1">
    <property type="nucleotide sequence ID" value="NZ_KX711616.1"/>
</dbReference>
<dbReference type="EMBL" id="KX711616">
    <property type="protein sequence ID" value="APB62330.1"/>
    <property type="molecule type" value="Genomic_DNA"/>
</dbReference>
<reference evidence="1" key="2">
    <citation type="journal article" date="2003" name="Plasmid">
        <title>Bacillus subtilis soil isolates: plasmid replicon analysis and construction of a new theta-replicating vector.</title>
        <authorList>
            <person name="Titok M.A."/>
            <person name="Chapuis J."/>
            <person name="Selezneva Y.V."/>
            <person name="Lagodich A.V."/>
            <person name="Prokulevich V.A."/>
            <person name="Ehrlich S.D."/>
            <person name="Janniere L."/>
        </authorList>
    </citation>
    <scope>NUCLEOTIDE SEQUENCE</scope>
    <source>
        <strain evidence="1">72</strain>
        <plasmid evidence="1">pBS72</plasmid>
    </source>
</reference>
<reference evidence="1" key="4">
    <citation type="journal article" date="2006" name="Microbiology">
        <title>The replicative polymerases PolC and DnaE are required for theta replication of the Bacillus subtilis plasmid pBS72.</title>
        <authorList>
            <person name="Titok M."/>
            <person name="Suski C."/>
            <person name="Dalmais B."/>
            <person name="Ehrlich S.D."/>
            <person name="Janniere L."/>
        </authorList>
    </citation>
    <scope>NUCLEOTIDE SEQUENCE</scope>
    <source>
        <strain evidence="1">72</strain>
        <plasmid evidence="1">pBS72</plasmid>
    </source>
</reference>
<name>A0A1J0AKR0_BACIU</name>
<dbReference type="AlphaFoldDB" id="A0A1J0AKR0"/>
<accession>A0A1J0AKR0</accession>
<evidence type="ECO:0000313" key="1">
    <source>
        <dbReference type="EMBL" id="APB62330.1"/>
    </source>
</evidence>
<gene>
    <name evidence="1" type="ORF">pBS72_0610</name>
</gene>